<feature type="transmembrane region" description="Helical" evidence="1">
    <location>
        <begin position="119"/>
        <end position="137"/>
    </location>
</feature>
<keyword evidence="1" id="KW-0472">Membrane</keyword>
<dbReference type="EMBL" id="LVJI01000001">
    <property type="protein sequence ID" value="OAB48283.1"/>
    <property type="molecule type" value="Genomic_DNA"/>
</dbReference>
<dbReference type="InterPro" id="IPR025403">
    <property type="entry name" value="TgpA-like_C"/>
</dbReference>
<keyword evidence="1" id="KW-1133">Transmembrane helix</keyword>
<dbReference type="AlphaFoldDB" id="A0A168QW20"/>
<dbReference type="RefSeq" id="WP_068645918.1">
    <property type="nucleotide sequence ID" value="NZ_CP043611.1"/>
</dbReference>
<evidence type="ECO:0000313" key="4">
    <source>
        <dbReference type="Proteomes" id="UP000077355"/>
    </source>
</evidence>
<comment type="caution">
    <text evidence="3">The sequence shown here is derived from an EMBL/GenBank/DDBJ whole genome shotgun (WGS) entry which is preliminary data.</text>
</comment>
<feature type="transmembrane region" description="Helical" evidence="1">
    <location>
        <begin position="91"/>
        <end position="107"/>
    </location>
</feature>
<dbReference type="Pfam" id="PF13559">
    <property type="entry name" value="DUF4129"/>
    <property type="match status" value="1"/>
</dbReference>
<feature type="transmembrane region" description="Helical" evidence="1">
    <location>
        <begin position="143"/>
        <end position="164"/>
    </location>
</feature>
<proteinExistence type="predicted"/>
<accession>A0A168QW20</accession>
<feature type="transmembrane region" description="Helical" evidence="1">
    <location>
        <begin position="12"/>
        <end position="35"/>
    </location>
</feature>
<protein>
    <recommendedName>
        <fullName evidence="2">Protein-glutamine gamma-glutamyltransferase-like C-terminal domain-containing protein</fullName>
    </recommendedName>
</protein>
<feature type="transmembrane region" description="Helical" evidence="1">
    <location>
        <begin position="196"/>
        <end position="221"/>
    </location>
</feature>
<sequence length="434" mass="49313">MNIGKRITVFSTLPMTVFFEIAAYYAIIVVISHYVLLSSSLYIAGMMWIAGTCGIVISLLLSKRQRWMNWVCILLAGGLIFAVTGQFNSGIRGWILCVVLIGVAFRGNSLTEQGWKVTFSPIYQLQGIGCTLVLSIFSNNLSLTAIDAGSLYMAGLISLCSWILRLNSEQVRRETLSNHSTQLGAFRGFVRVNRGWSMLVIFCMVIFGAFTQLSQGLYWLWNQFAHWLSRIIDMMNQRPKPINPEPAPIPEAFPIEQGTPKEAGSSLWMDLLYWTAKVIIALVVIYILFRIVRFITVKIGQFIANLYSRGVGSPTQHLTDNITYRDKVEKIEKNRRSFSFRRKRNLLPDNPHGKVRYYYKRMVQRAIREGLVYSTSQTPNEIAFLLEGNKKGESTLSASDVNNITSLYNDVRYGNKAMEDHQWKAAIDHLKDSK</sequence>
<feature type="transmembrane region" description="Helical" evidence="1">
    <location>
        <begin position="67"/>
        <end position="85"/>
    </location>
</feature>
<feature type="transmembrane region" description="Helical" evidence="1">
    <location>
        <begin position="271"/>
        <end position="289"/>
    </location>
</feature>
<evidence type="ECO:0000313" key="3">
    <source>
        <dbReference type="EMBL" id="OAB48283.1"/>
    </source>
</evidence>
<keyword evidence="1" id="KW-0812">Transmembrane</keyword>
<reference evidence="3 4" key="1">
    <citation type="submission" date="2016-03" db="EMBL/GenBank/DDBJ databases">
        <title>Draft genome sequence of Paenibacillus antarcticus CECT 5836.</title>
        <authorList>
            <person name="Shin S.-K."/>
            <person name="Yi H."/>
        </authorList>
    </citation>
    <scope>NUCLEOTIDE SEQUENCE [LARGE SCALE GENOMIC DNA]</scope>
    <source>
        <strain evidence="3 4">CECT 5836</strain>
    </source>
</reference>
<keyword evidence="4" id="KW-1185">Reference proteome</keyword>
<evidence type="ECO:0000256" key="1">
    <source>
        <dbReference type="SAM" id="Phobius"/>
    </source>
</evidence>
<gene>
    <name evidence="3" type="ORF">PBAT_01190</name>
</gene>
<name>A0A168QW20_9BACL</name>
<dbReference type="OrthoDB" id="2530043at2"/>
<evidence type="ECO:0000259" key="2">
    <source>
        <dbReference type="Pfam" id="PF13559"/>
    </source>
</evidence>
<organism evidence="3 4">
    <name type="scientific">Paenibacillus antarcticus</name>
    <dbReference type="NCBI Taxonomy" id="253703"/>
    <lineage>
        <taxon>Bacteria</taxon>
        <taxon>Bacillati</taxon>
        <taxon>Bacillota</taxon>
        <taxon>Bacilli</taxon>
        <taxon>Bacillales</taxon>
        <taxon>Paenibacillaceae</taxon>
        <taxon>Paenibacillus</taxon>
    </lineage>
</organism>
<feature type="domain" description="Protein-glutamine gamma-glutamyltransferase-like C-terminal" evidence="2">
    <location>
        <begin position="359"/>
        <end position="430"/>
    </location>
</feature>
<feature type="transmembrane region" description="Helical" evidence="1">
    <location>
        <begin position="41"/>
        <end position="60"/>
    </location>
</feature>
<dbReference type="Proteomes" id="UP000077355">
    <property type="component" value="Unassembled WGS sequence"/>
</dbReference>